<dbReference type="OMA" id="HQLHLWG"/>
<protein>
    <submittedName>
        <fullName evidence="1">Uncharacterized protein</fullName>
    </submittedName>
</protein>
<evidence type="ECO:0000313" key="2">
    <source>
        <dbReference type="Proteomes" id="UP000001056"/>
    </source>
</evidence>
<name>Q2HI52_CHAGB</name>
<accession>Q2HI52</accession>
<dbReference type="HOGENOM" id="CLU_500568_0_0_1"/>
<dbReference type="EMBL" id="CH408029">
    <property type="protein sequence ID" value="EAQ91867.1"/>
    <property type="molecule type" value="Genomic_DNA"/>
</dbReference>
<organism evidence="1 2">
    <name type="scientific">Chaetomium globosum (strain ATCC 6205 / CBS 148.51 / DSM 1962 / NBRC 6347 / NRRL 1970)</name>
    <name type="common">Soil fungus</name>
    <dbReference type="NCBI Taxonomy" id="306901"/>
    <lineage>
        <taxon>Eukaryota</taxon>
        <taxon>Fungi</taxon>
        <taxon>Dikarya</taxon>
        <taxon>Ascomycota</taxon>
        <taxon>Pezizomycotina</taxon>
        <taxon>Sordariomycetes</taxon>
        <taxon>Sordariomycetidae</taxon>
        <taxon>Sordariales</taxon>
        <taxon>Chaetomiaceae</taxon>
        <taxon>Chaetomium</taxon>
    </lineage>
</organism>
<evidence type="ECO:0000313" key="1">
    <source>
        <dbReference type="EMBL" id="EAQ91867.1"/>
    </source>
</evidence>
<sequence>MRLQIDISDAAVEEHEEIHQLHLWGFQTSLWKTSCMVCGKDTGPSRIRCICGEDRPSSNHRRIGVIQSEPPWLKLVWAEVKDSHLIIDHPTFDDFYGGSQAGSVWLDLAVINPAVESEPFRKIGHGLAMGFSSTMMDPEAVVEAKLRNGGPISALRPGYQGQWPGPLIFFCYGYPLSDYVKVDPTQSDDVEHGAEGKMSSLEIWTELDTMRYKSLLSEQECVETQLQRKGKEAASKSVTPNAGPVWKWKVKEHGTSMRILDLTHKDLVVVFDYLALSQLNPSLRLLRPWNSRNIHAIHVQDLNHPGYGIKDLCNYVHHPDTYQDNVMTAYFPKVDDRISLREIVVPLYLPTHPVVGAFAVGLPWMAYYSMDINPPFRQEIPVAPRWPLMELMWTIGIDTVGAPHLALHVPTSACDSVVLMHVDAALIHPHHARALYKYLRHTDPREWTRRGPKGFESYWAVYAKVEMVAWDKVPDVYAAEPRSRRMVSVQGNDEIGMVMAHLTLEGLEKESPQRREEIAMVKREMFDVICEYREAPPGRHFGTD</sequence>
<dbReference type="OrthoDB" id="4579609at2759"/>
<dbReference type="InParanoid" id="Q2HI52"/>
<keyword evidence="2" id="KW-1185">Reference proteome</keyword>
<dbReference type="RefSeq" id="XP_001219323.1">
    <property type="nucleotide sequence ID" value="XM_001219322.1"/>
</dbReference>
<reference evidence="2" key="1">
    <citation type="journal article" date="2015" name="Genome Announc.">
        <title>Draft genome sequence of the cellulolytic fungus Chaetomium globosum.</title>
        <authorList>
            <person name="Cuomo C.A."/>
            <person name="Untereiner W.A."/>
            <person name="Ma L.-J."/>
            <person name="Grabherr M."/>
            <person name="Birren B.W."/>
        </authorList>
    </citation>
    <scope>NUCLEOTIDE SEQUENCE [LARGE SCALE GENOMIC DNA]</scope>
    <source>
        <strain evidence="2">ATCC 6205 / CBS 148.51 / DSM 1962 / NBRC 6347 / NRRL 1970</strain>
    </source>
</reference>
<dbReference type="AlphaFoldDB" id="Q2HI52"/>
<proteinExistence type="predicted"/>
<dbReference type="GeneID" id="4387263"/>
<dbReference type="VEuPathDB" id="FungiDB:CHGG_00102"/>
<gene>
    <name evidence="1" type="ORF">CHGG_00102</name>
</gene>
<dbReference type="Proteomes" id="UP000001056">
    <property type="component" value="Unassembled WGS sequence"/>
</dbReference>
<dbReference type="eggNOG" id="ENOG502RKM5">
    <property type="taxonomic scope" value="Eukaryota"/>
</dbReference>